<accession>A0A2C6L0X5</accession>
<proteinExistence type="predicted"/>
<organism evidence="2 3">
    <name type="scientific">Cystoisospora suis</name>
    <dbReference type="NCBI Taxonomy" id="483139"/>
    <lineage>
        <taxon>Eukaryota</taxon>
        <taxon>Sar</taxon>
        <taxon>Alveolata</taxon>
        <taxon>Apicomplexa</taxon>
        <taxon>Conoidasida</taxon>
        <taxon>Coccidia</taxon>
        <taxon>Eucoccidiorida</taxon>
        <taxon>Eimeriorina</taxon>
        <taxon>Sarcocystidae</taxon>
        <taxon>Cystoisospora</taxon>
    </lineage>
</organism>
<feature type="compositionally biased region" description="Basic and acidic residues" evidence="1">
    <location>
        <begin position="455"/>
        <end position="465"/>
    </location>
</feature>
<dbReference type="VEuPathDB" id="ToxoDB:CSUI_003861"/>
<feature type="compositionally biased region" description="Low complexity" evidence="1">
    <location>
        <begin position="225"/>
        <end position="234"/>
    </location>
</feature>
<feature type="compositionally biased region" description="Basic and acidic residues" evidence="1">
    <location>
        <begin position="527"/>
        <end position="542"/>
    </location>
</feature>
<gene>
    <name evidence="2" type="ORF">CSUI_003861</name>
</gene>
<feature type="compositionally biased region" description="Basic and acidic residues" evidence="1">
    <location>
        <begin position="262"/>
        <end position="275"/>
    </location>
</feature>
<reference evidence="2 3" key="1">
    <citation type="journal article" date="2017" name="Int. J. Parasitol.">
        <title>The genome of the protozoan parasite Cystoisospora suis and a reverse vaccinology approach to identify vaccine candidates.</title>
        <authorList>
            <person name="Palmieri N."/>
            <person name="Shrestha A."/>
            <person name="Ruttkowski B."/>
            <person name="Beck T."/>
            <person name="Vogl C."/>
            <person name="Tomley F."/>
            <person name="Blake D.P."/>
            <person name="Joachim A."/>
        </authorList>
    </citation>
    <scope>NUCLEOTIDE SEQUENCE [LARGE SCALE GENOMIC DNA]</scope>
    <source>
        <strain evidence="2 3">Wien I</strain>
    </source>
</reference>
<name>A0A2C6L0X5_9APIC</name>
<dbReference type="Proteomes" id="UP000221165">
    <property type="component" value="Unassembled WGS sequence"/>
</dbReference>
<evidence type="ECO:0000256" key="1">
    <source>
        <dbReference type="SAM" id="MobiDB-lite"/>
    </source>
</evidence>
<feature type="compositionally biased region" description="Pro residues" evidence="1">
    <location>
        <begin position="554"/>
        <end position="564"/>
    </location>
</feature>
<feature type="region of interest" description="Disordered" evidence="1">
    <location>
        <begin position="509"/>
        <end position="564"/>
    </location>
</feature>
<comment type="caution">
    <text evidence="2">The sequence shown here is derived from an EMBL/GenBank/DDBJ whole genome shotgun (WGS) entry which is preliminary data.</text>
</comment>
<dbReference type="GeneID" id="94427267"/>
<dbReference type="RefSeq" id="XP_067923976.1">
    <property type="nucleotide sequence ID" value="XM_068064056.1"/>
</dbReference>
<keyword evidence="3" id="KW-1185">Reference proteome</keyword>
<protein>
    <submittedName>
        <fullName evidence="2">Uncharacterized protein</fullName>
    </submittedName>
</protein>
<feature type="region of interest" description="Disordered" evidence="1">
    <location>
        <begin position="71"/>
        <end position="158"/>
    </location>
</feature>
<evidence type="ECO:0000313" key="2">
    <source>
        <dbReference type="EMBL" id="PHJ22299.1"/>
    </source>
</evidence>
<dbReference type="EMBL" id="MIGC01001741">
    <property type="protein sequence ID" value="PHJ22299.1"/>
    <property type="molecule type" value="Genomic_DNA"/>
</dbReference>
<feature type="compositionally biased region" description="Basic and acidic residues" evidence="1">
    <location>
        <begin position="99"/>
        <end position="158"/>
    </location>
</feature>
<feature type="compositionally biased region" description="Basic and acidic residues" evidence="1">
    <location>
        <begin position="425"/>
        <end position="439"/>
    </location>
</feature>
<feature type="compositionally biased region" description="Basic and acidic residues" evidence="1">
    <location>
        <begin position="379"/>
        <end position="415"/>
    </location>
</feature>
<sequence length="564" mass="66493">MSLLSNKEVLYGREPLSFRFISFPSSFSSSSQARRGHLYDNRRPHLDAVGLVIRLNRFRWLLLPMKIEEKKSEEEQEDLEREEGERQREEKEDQEDELPPEKEEIREKDLHSIDDTRLERSSTDIEEKRQGKKDREEKRQKEENSYMEKETEKRREIERHPHTFSFSLSTSHTSLPWSGRLVLRILYYGKEKQRMPSQISSSSSLRSEDSSSSSLSSQEKKVSRTRSSLSSSSSDDSEKRKKKEQGDAVYIQVTAISYKPRSLKERQEQRREESSSKPLWEPTHAFLHALANELKEAISSHIRTRELRLKKFKRYSSSLLQQQEEEEEEKEEEEKEVRQMTGRQDYHVGREEEEEEERKEGEEQGVTRHCVVREEEEEKDKKEEAEEEKAVERSEGACLLDEARNEKEELGRNSKEEEEEGGAGEEEKTDKRLMKRRGETLPSHVKAMKTIYRHGVNEREDLQNEREEDPEEERRRRRTTFLSTTSSSSPPPGLLAKTVEFLESIVLSPRKEGLSSRSWRRQKITTKMRERWNGQLLKKGDRSFSQSRKKLHWRPPPQPPGGSS</sequence>
<feature type="compositionally biased region" description="Acidic residues" evidence="1">
    <location>
        <begin position="323"/>
        <end position="334"/>
    </location>
</feature>
<evidence type="ECO:0000313" key="3">
    <source>
        <dbReference type="Proteomes" id="UP000221165"/>
    </source>
</evidence>
<feature type="region of interest" description="Disordered" evidence="1">
    <location>
        <begin position="319"/>
        <end position="495"/>
    </location>
</feature>
<dbReference type="AlphaFoldDB" id="A0A2C6L0X5"/>
<feature type="compositionally biased region" description="Low complexity" evidence="1">
    <location>
        <begin position="197"/>
        <end position="217"/>
    </location>
</feature>
<feature type="region of interest" description="Disordered" evidence="1">
    <location>
        <begin position="192"/>
        <end position="282"/>
    </location>
</feature>